<evidence type="ECO:0000313" key="12">
    <source>
        <dbReference type="EMBL" id="AOF39392.1"/>
    </source>
</evidence>
<dbReference type="InterPro" id="IPR013106">
    <property type="entry name" value="Ig_V-set"/>
</dbReference>
<evidence type="ECO:0000256" key="3">
    <source>
        <dbReference type="ARBA" id="ARBA00022546"/>
    </source>
</evidence>
<organismHost>
    <name type="scientific">Loxodonta africana</name>
    <name type="common">African elephant</name>
    <dbReference type="NCBI Taxonomy" id="9785"/>
</organismHost>
<evidence type="ECO:0000256" key="2">
    <source>
        <dbReference type="ARBA" id="ARBA00004563"/>
    </source>
</evidence>
<evidence type="ECO:0000256" key="8">
    <source>
        <dbReference type="SAM" id="MobiDB-lite"/>
    </source>
</evidence>
<dbReference type="EMBL" id="KU726584">
    <property type="protein sequence ID" value="AOF39392.1"/>
    <property type="molecule type" value="Genomic_DNA"/>
</dbReference>
<evidence type="ECO:0000256" key="1">
    <source>
        <dbReference type="ARBA" id="ARBA00004313"/>
    </source>
</evidence>
<keyword evidence="3" id="KW-0348">Hemagglutinin</keyword>
<organismHost>
    <name type="scientific">Homo sapiens</name>
    <name type="common">Human</name>
    <dbReference type="NCBI Taxonomy" id="9606"/>
</organismHost>
<evidence type="ECO:0000256" key="4">
    <source>
        <dbReference type="ARBA" id="ARBA00022870"/>
    </source>
</evidence>
<organismHost>
    <name type="scientific">Bos taurus</name>
    <name type="common">Bovine</name>
    <dbReference type="NCBI Taxonomy" id="9913"/>
</organismHost>
<reference evidence="13" key="3">
    <citation type="journal article" date="2021" name="Emerg. Infect. Dis.">
        <title>Fatal Cowpox Virus Infection in Human Fetus, France, 2017.</title>
        <authorList>
            <person name="Ferrier A."/>
            <person name="Frenois-Veyrat G."/>
            <person name="Schvoerer E."/>
            <person name="Henard S."/>
            <person name="Jarjaval F."/>
            <person name="Drouet I."/>
            <person name="Timera H."/>
            <person name="Boutin L."/>
            <person name="Mosca E."/>
            <person name="Peyrefitte C."/>
            <person name="Ferraris O."/>
        </authorList>
    </citation>
    <scope>NUCLEOTIDE SEQUENCE</scope>
    <source>
        <strain evidence="13">CNR1716</strain>
    </source>
</reference>
<keyword evidence="9" id="KW-1133">Transmembrane helix</keyword>
<evidence type="ECO:0000256" key="7">
    <source>
        <dbReference type="ARBA" id="ARBA00030815"/>
    </source>
</evidence>
<dbReference type="InterPro" id="IPR003599">
    <property type="entry name" value="Ig_sub"/>
</dbReference>
<organismHost>
    <name type="scientific">Felis catus</name>
    <name type="common">Cat</name>
    <name type="synonym">Felis silvestris catus</name>
    <dbReference type="NCBI Taxonomy" id="9685"/>
</organismHost>
<dbReference type="SMART" id="SM00409">
    <property type="entry name" value="IG"/>
    <property type="match status" value="1"/>
</dbReference>
<proteinExistence type="predicted"/>
<evidence type="ECO:0000313" key="14">
    <source>
        <dbReference type="Proteomes" id="UP000099759"/>
    </source>
</evidence>
<feature type="transmembrane region" description="Helical" evidence="9">
    <location>
        <begin position="270"/>
        <end position="292"/>
    </location>
</feature>
<keyword evidence="9" id="KW-0472">Membrane</keyword>
<gene>
    <name evidence="11" type="primary">CPXV194</name>
</gene>
<keyword evidence="5" id="KW-0261">Viral envelope protein</keyword>
<keyword evidence="4" id="KW-1043">Host membrane</keyword>
<dbReference type="EMBL" id="MW452868">
    <property type="protein sequence ID" value="QYO45753.1"/>
    <property type="molecule type" value="Genomic_DNA"/>
</dbReference>
<keyword evidence="9" id="KW-0812">Transmembrane</keyword>
<dbReference type="GO" id="GO:0019031">
    <property type="term" value="C:viral envelope"/>
    <property type="evidence" value="ECO:0007669"/>
    <property type="project" value="UniProtKB-KW"/>
</dbReference>
<comment type="subcellular location">
    <subcellularLocation>
        <location evidence="1">Host membrane</location>
        <topology evidence="1">Single-pass type I membrane protein</topology>
    </subcellularLocation>
    <subcellularLocation>
        <location evidence="2">Virion membrane</location>
        <topology evidence="2">Single-pass type I membrane protein</topology>
    </subcellularLocation>
</comment>
<feature type="compositionally biased region" description="Acidic residues" evidence="8">
    <location>
        <begin position="197"/>
        <end position="209"/>
    </location>
</feature>
<dbReference type="SUPFAM" id="SSF48726">
    <property type="entry name" value="Immunoglobulin"/>
    <property type="match status" value="1"/>
</dbReference>
<organismHost>
    <name type="scientific">Myodes glareolus</name>
    <name type="common">Bank vole</name>
    <name type="synonym">Clethrionomys glareolus</name>
    <dbReference type="NCBI Taxonomy" id="447135"/>
</organismHost>
<reference evidence="12" key="2">
    <citation type="submission" date="2016-02" db="EMBL/GenBank/DDBJ databases">
        <title>Localised excoriation of a paw and disseminated erosive lesions associated with cowpox virus infection in a domestic cat.</title>
        <authorList>
            <person name="Ludwig L.F."/>
            <person name="Bohn J."/>
            <person name="Remy I."/>
            <person name="Haegeman A."/>
            <person name="Heimann M."/>
            <person name="Mauroy A."/>
            <person name="De Clercq K."/>
            <person name="Thiry E."/>
        </authorList>
    </citation>
    <scope>NUCLEOTIDE SEQUENCE</scope>
    <source>
        <strain evidence="12">Liege 2015</strain>
    </source>
</reference>
<feature type="region of interest" description="Disordered" evidence="8">
    <location>
        <begin position="187"/>
        <end position="209"/>
    </location>
</feature>
<accession>U5TGS5</accession>
<dbReference type="InterPro" id="IPR036179">
    <property type="entry name" value="Ig-like_dom_sf"/>
</dbReference>
<dbReference type="EMBL" id="KC813499">
    <property type="protein sequence ID" value="AGY98824.1"/>
    <property type="molecule type" value="Genomic_DNA"/>
</dbReference>
<organism evidence="11 14">
    <name type="scientific">Cowpox virus</name>
    <name type="common">CPV</name>
    <dbReference type="NCBI Taxonomy" id="10243"/>
    <lineage>
        <taxon>Viruses</taxon>
        <taxon>Varidnaviria</taxon>
        <taxon>Bamfordvirae</taxon>
        <taxon>Nucleocytoviricota</taxon>
        <taxon>Pokkesviricetes</taxon>
        <taxon>Chitovirales</taxon>
        <taxon>Poxviridae</taxon>
        <taxon>Chordopoxvirinae</taxon>
        <taxon>Orthopoxvirus</taxon>
        <taxon>Orthopoxvirus cowpox</taxon>
    </lineage>
</organism>
<dbReference type="InterPro" id="IPR007110">
    <property type="entry name" value="Ig-like_dom"/>
</dbReference>
<evidence type="ECO:0000313" key="13">
    <source>
        <dbReference type="EMBL" id="QYO45752.1"/>
    </source>
</evidence>
<dbReference type="Proteomes" id="UP000099759">
    <property type="component" value="Segment"/>
</dbReference>
<name>U5TGS5_COWPX</name>
<organismHost>
    <name type="scientific">Microtus agrestis</name>
    <name type="common">Short-tailed field vole</name>
    <dbReference type="NCBI Taxonomy" id="29092"/>
</organismHost>
<dbReference type="EMBL" id="MW452867">
    <property type="protein sequence ID" value="QYO45752.1"/>
    <property type="molecule type" value="Genomic_DNA"/>
</dbReference>
<dbReference type="InterPro" id="IPR013783">
    <property type="entry name" value="Ig-like_fold"/>
</dbReference>
<dbReference type="GO" id="GO:0033644">
    <property type="term" value="C:host cell membrane"/>
    <property type="evidence" value="ECO:0007669"/>
    <property type="project" value="UniProtKB-SubCell"/>
</dbReference>
<dbReference type="PROSITE" id="PS50835">
    <property type="entry name" value="IG_LIKE"/>
    <property type="match status" value="1"/>
</dbReference>
<dbReference type="Pfam" id="PF07686">
    <property type="entry name" value="V-set"/>
    <property type="match status" value="1"/>
</dbReference>
<evidence type="ECO:0000256" key="6">
    <source>
        <dbReference type="ARBA" id="ARBA00022921"/>
    </source>
</evidence>
<sequence length="305" mass="33785">MTRLPILLLLISLVYATHTSKKIGDDATLSCSRNNTSDYVVMSAWYKEPNSIILLAAKSDVLYFDKYTKDKISYDSPYDDLVTTITIKSLTSEDAGTYVCAFFMTNDTTDKIDYEEYSTELIVNTDSESTIDVILSGSTHSPETISEKPEDIDNSNCSSAFEIATPEPITDNEEDHTDVTYTSENINTVSTTSGESTTDETPESITDNEEDHTVKYTVSTSSGIVTTKSTINDADLYDTYNDESSTVSPTTVESITKSIGKYSTKDYVEVFGIAALIILSAVAVFCITYYICNKRSRKYKTENKV</sequence>
<reference evidence="11 14" key="1">
    <citation type="submission" date="2013-03" db="EMBL/GenBank/DDBJ databases">
        <title>Genome-wide comparison of cowpoxviruses reveals a new clade related to Variola virus.</title>
        <authorList>
            <person name="Dabrowski P.W."/>
            <person name="Radonic A."/>
            <person name="Kurth A."/>
            <person name="Nitsche A."/>
        </authorList>
    </citation>
    <scope>NUCLEOTIDE SEQUENCE [LARGE SCALE GENOMIC DNA]</scope>
    <source>
        <strain evidence="11">MarLei07/1</strain>
    </source>
</reference>
<evidence type="ECO:0000259" key="10">
    <source>
        <dbReference type="PROSITE" id="PS50835"/>
    </source>
</evidence>
<evidence type="ECO:0000313" key="11">
    <source>
        <dbReference type="EMBL" id="AGY98824.1"/>
    </source>
</evidence>
<organismHost>
    <name type="scientific">Mus musculus</name>
    <name type="common">Mouse</name>
    <dbReference type="NCBI Taxonomy" id="10090"/>
</organismHost>
<keyword evidence="5" id="KW-0946">Virion</keyword>
<dbReference type="GO" id="GO:0055036">
    <property type="term" value="C:virion membrane"/>
    <property type="evidence" value="ECO:0007669"/>
    <property type="project" value="UniProtKB-SubCell"/>
</dbReference>
<dbReference type="Gene3D" id="2.60.40.10">
    <property type="entry name" value="Immunoglobulins"/>
    <property type="match status" value="1"/>
</dbReference>
<protein>
    <recommendedName>
        <fullName evidence="7">Hemagglutinin</fullName>
    </recommendedName>
</protein>
<organismHost>
    <name type="scientific">Apodemus sylvaticus</name>
    <name type="common">European woodmouse</name>
    <dbReference type="NCBI Taxonomy" id="10129"/>
</organismHost>
<evidence type="ECO:0000256" key="5">
    <source>
        <dbReference type="ARBA" id="ARBA00022879"/>
    </source>
</evidence>
<keyword evidence="6" id="KW-0426">Late protein</keyword>
<evidence type="ECO:0000256" key="9">
    <source>
        <dbReference type="SAM" id="Phobius"/>
    </source>
</evidence>
<feature type="domain" description="Ig-like" evidence="10">
    <location>
        <begin position="5"/>
        <end position="100"/>
    </location>
</feature>